<keyword evidence="9" id="KW-1185">Reference proteome</keyword>
<dbReference type="InterPro" id="IPR044808">
    <property type="entry name" value="ERF_plant"/>
</dbReference>
<keyword evidence="5" id="KW-0539">Nucleus</keyword>
<keyword evidence="3" id="KW-0238">DNA-binding</keyword>
<dbReference type="PROSITE" id="PS51032">
    <property type="entry name" value="AP2_ERF"/>
    <property type="match status" value="1"/>
</dbReference>
<comment type="subcellular location">
    <subcellularLocation>
        <location evidence="1">Nucleus</location>
    </subcellularLocation>
</comment>
<feature type="region of interest" description="Disordered" evidence="6">
    <location>
        <begin position="184"/>
        <end position="213"/>
    </location>
</feature>
<dbReference type="Pfam" id="PF00847">
    <property type="entry name" value="AP2"/>
    <property type="match status" value="1"/>
</dbReference>
<dbReference type="PRINTS" id="PR00367">
    <property type="entry name" value="ETHRSPELEMNT"/>
</dbReference>
<evidence type="ECO:0000256" key="6">
    <source>
        <dbReference type="SAM" id="MobiDB-lite"/>
    </source>
</evidence>
<dbReference type="Gramene" id="Kaladp0018s0081.1.v1.1">
    <property type="protein sequence ID" value="Kaladp0018s0081.1.v1.1"/>
    <property type="gene ID" value="Kaladp0018s0081.v1.1"/>
</dbReference>
<accession>A0A7N0T1L8</accession>
<dbReference type="InterPro" id="IPR036955">
    <property type="entry name" value="AP2/ERF_dom_sf"/>
</dbReference>
<evidence type="ECO:0000313" key="8">
    <source>
        <dbReference type="EnsemblPlants" id="Kaladp0018s0081.1.v1.1"/>
    </source>
</evidence>
<evidence type="ECO:0000259" key="7">
    <source>
        <dbReference type="PROSITE" id="PS51032"/>
    </source>
</evidence>
<protein>
    <recommendedName>
        <fullName evidence="7">AP2/ERF domain-containing protein</fullName>
    </recommendedName>
</protein>
<dbReference type="SMART" id="SM00380">
    <property type="entry name" value="AP2"/>
    <property type="match status" value="1"/>
</dbReference>
<reference evidence="8" key="1">
    <citation type="submission" date="2021-01" db="UniProtKB">
        <authorList>
            <consortium name="EnsemblPlants"/>
        </authorList>
    </citation>
    <scope>IDENTIFICATION</scope>
</reference>
<dbReference type="InterPro" id="IPR016177">
    <property type="entry name" value="DNA-bd_dom_sf"/>
</dbReference>
<proteinExistence type="predicted"/>
<evidence type="ECO:0000256" key="1">
    <source>
        <dbReference type="ARBA" id="ARBA00004123"/>
    </source>
</evidence>
<evidence type="ECO:0000313" key="9">
    <source>
        <dbReference type="Proteomes" id="UP000594263"/>
    </source>
</evidence>
<dbReference type="Proteomes" id="UP000594263">
    <property type="component" value="Unplaced"/>
</dbReference>
<dbReference type="PANTHER" id="PTHR31190:SF181">
    <property type="entry name" value="OS02G0764700 PROTEIN"/>
    <property type="match status" value="1"/>
</dbReference>
<dbReference type="GO" id="GO:0005634">
    <property type="term" value="C:nucleus"/>
    <property type="evidence" value="ECO:0007669"/>
    <property type="project" value="UniProtKB-SubCell"/>
</dbReference>
<evidence type="ECO:0000256" key="4">
    <source>
        <dbReference type="ARBA" id="ARBA00023163"/>
    </source>
</evidence>
<evidence type="ECO:0000256" key="5">
    <source>
        <dbReference type="ARBA" id="ARBA00023242"/>
    </source>
</evidence>
<dbReference type="SUPFAM" id="SSF54171">
    <property type="entry name" value="DNA-binding domain"/>
    <property type="match status" value="1"/>
</dbReference>
<evidence type="ECO:0000256" key="2">
    <source>
        <dbReference type="ARBA" id="ARBA00023015"/>
    </source>
</evidence>
<dbReference type="GO" id="GO:0003700">
    <property type="term" value="F:DNA-binding transcription factor activity"/>
    <property type="evidence" value="ECO:0007669"/>
    <property type="project" value="InterPro"/>
</dbReference>
<dbReference type="PANTHER" id="PTHR31190">
    <property type="entry name" value="DNA-BINDING DOMAIN"/>
    <property type="match status" value="1"/>
</dbReference>
<dbReference type="InterPro" id="IPR001471">
    <property type="entry name" value="AP2/ERF_dom"/>
</dbReference>
<dbReference type="FunFam" id="3.30.730.10:FF:000001">
    <property type="entry name" value="Ethylene-responsive transcription factor 2"/>
    <property type="match status" value="1"/>
</dbReference>
<dbReference type="AlphaFoldDB" id="A0A7N0T1L8"/>
<name>A0A7N0T1L8_KALFE</name>
<dbReference type="GO" id="GO:0009873">
    <property type="term" value="P:ethylene-activated signaling pathway"/>
    <property type="evidence" value="ECO:0007669"/>
    <property type="project" value="InterPro"/>
</dbReference>
<keyword evidence="4" id="KW-0804">Transcription</keyword>
<dbReference type="EnsemblPlants" id="Kaladp0018s0081.1.v1.1">
    <property type="protein sequence ID" value="Kaladp0018s0081.1.v1.1"/>
    <property type="gene ID" value="Kaladp0018s0081.v1.1"/>
</dbReference>
<feature type="domain" description="AP2/ERF" evidence="7">
    <location>
        <begin position="121"/>
        <end position="178"/>
    </location>
</feature>
<organism evidence="8 9">
    <name type="scientific">Kalanchoe fedtschenkoi</name>
    <name type="common">Lavender scallops</name>
    <name type="synonym">South American air plant</name>
    <dbReference type="NCBI Taxonomy" id="63787"/>
    <lineage>
        <taxon>Eukaryota</taxon>
        <taxon>Viridiplantae</taxon>
        <taxon>Streptophyta</taxon>
        <taxon>Embryophyta</taxon>
        <taxon>Tracheophyta</taxon>
        <taxon>Spermatophyta</taxon>
        <taxon>Magnoliopsida</taxon>
        <taxon>eudicotyledons</taxon>
        <taxon>Gunneridae</taxon>
        <taxon>Pentapetalae</taxon>
        <taxon>Saxifragales</taxon>
        <taxon>Crassulaceae</taxon>
        <taxon>Kalanchoe</taxon>
    </lineage>
</organism>
<dbReference type="GO" id="GO:0003677">
    <property type="term" value="F:DNA binding"/>
    <property type="evidence" value="ECO:0007669"/>
    <property type="project" value="UniProtKB-KW"/>
</dbReference>
<keyword evidence="2" id="KW-0805">Transcription regulation</keyword>
<feature type="region of interest" description="Disordered" evidence="6">
    <location>
        <begin position="98"/>
        <end position="122"/>
    </location>
</feature>
<evidence type="ECO:0000256" key="3">
    <source>
        <dbReference type="ARBA" id="ARBA00023125"/>
    </source>
</evidence>
<dbReference type="Gene3D" id="3.30.730.10">
    <property type="entry name" value="AP2/ERF domain"/>
    <property type="match status" value="1"/>
</dbReference>
<dbReference type="OMA" id="ADFHQLM"/>
<sequence>METSFTAGQSPSFRLTSDQEVAAMVAALTTVVTGGGSHQPLPHAATTSYSHDSESASSVWSIESESDTCRFCQLRDCLGCNLFAPNLEAREPLKGGKNRAAAATGARKMKKRSDQSGMMRGYRGVRQRPWGKWAAEIRDPHRAVRVWLGTFNNAEDAARAYDRAAFKFRGPRAKLNFPFEDYSSAAEQSSPDSAPEAYQCEPSDRTTDQSLDFDSAGGFGAPGMWDFRGNDEVMRQWMMSMETGTAATSFIRKYLVGLDLVNETGF</sequence>
<dbReference type="CDD" id="cd00018">
    <property type="entry name" value="AP2"/>
    <property type="match status" value="1"/>
</dbReference>